<dbReference type="PIRSF" id="PIRSF000948">
    <property type="entry name" value="Sphingomy_PDE"/>
    <property type="match status" value="1"/>
</dbReference>
<dbReference type="GO" id="GO:0016798">
    <property type="term" value="F:hydrolase activity, acting on glycosyl bonds"/>
    <property type="evidence" value="ECO:0007669"/>
    <property type="project" value="UniProtKB-KW"/>
</dbReference>
<dbReference type="InterPro" id="IPR041805">
    <property type="entry name" value="ASMase/PPN1_MPP"/>
</dbReference>
<feature type="binding site" evidence="13">
    <location>
        <position position="418"/>
    </location>
    <ligand>
        <name>Zn(2+)</name>
        <dbReference type="ChEBI" id="CHEBI:29105"/>
        <label>1</label>
    </ligand>
</feature>
<evidence type="ECO:0000256" key="5">
    <source>
        <dbReference type="ARBA" id="ARBA00022729"/>
    </source>
</evidence>
<dbReference type="SUPFAM" id="SSF56300">
    <property type="entry name" value="Metallo-dependent phosphatases"/>
    <property type="match status" value="1"/>
</dbReference>
<keyword evidence="10 12" id="KW-0326">Glycosidase</keyword>
<evidence type="ECO:0000256" key="4">
    <source>
        <dbReference type="ARBA" id="ARBA00022723"/>
    </source>
</evidence>
<dbReference type="AlphaFoldDB" id="A0AAN0IIG1"/>
<evidence type="ECO:0000256" key="1">
    <source>
        <dbReference type="ARBA" id="ARBA00004613"/>
    </source>
</evidence>
<feature type="disulfide bond" evidence="14">
    <location>
        <begin position="183"/>
        <end position="188"/>
    </location>
</feature>
<proteinExistence type="inferred from homology"/>
<dbReference type="InterPro" id="IPR045473">
    <property type="entry name" value="ASM_C"/>
</dbReference>
<keyword evidence="4 13" id="KW-0479">Metal-binding</keyword>
<feature type="disulfide bond" evidence="14">
    <location>
        <begin position="77"/>
        <end position="93"/>
    </location>
</feature>
<dbReference type="GO" id="GO:0046513">
    <property type="term" value="P:ceramide biosynthetic process"/>
    <property type="evidence" value="ECO:0007669"/>
    <property type="project" value="TreeGrafter"/>
</dbReference>
<organism evidence="16 17">
    <name type="scientific">Amphimedon queenslandica</name>
    <name type="common">Sponge</name>
    <dbReference type="NCBI Taxonomy" id="400682"/>
    <lineage>
        <taxon>Eukaryota</taxon>
        <taxon>Metazoa</taxon>
        <taxon>Porifera</taxon>
        <taxon>Demospongiae</taxon>
        <taxon>Heteroscleromorpha</taxon>
        <taxon>Haplosclerida</taxon>
        <taxon>Niphatidae</taxon>
        <taxon>Amphimedon</taxon>
    </lineage>
</organism>
<feature type="disulfide bond" evidence="14">
    <location>
        <begin position="46"/>
        <end position="127"/>
    </location>
</feature>
<dbReference type="InterPro" id="IPR004843">
    <property type="entry name" value="Calcineurin-like_PHP"/>
</dbReference>
<dbReference type="PROSITE" id="PS50015">
    <property type="entry name" value="SAP_B"/>
    <property type="match status" value="1"/>
</dbReference>
<dbReference type="InterPro" id="IPR029052">
    <property type="entry name" value="Metallo-depent_PP-like"/>
</dbReference>
<dbReference type="GO" id="GO:0005764">
    <property type="term" value="C:lysosome"/>
    <property type="evidence" value="ECO:0007669"/>
    <property type="project" value="TreeGrafter"/>
</dbReference>
<evidence type="ECO:0000256" key="13">
    <source>
        <dbReference type="PIRSR" id="PIRSR000948-1"/>
    </source>
</evidence>
<dbReference type="InterPro" id="IPR008139">
    <property type="entry name" value="SaposinB_dom"/>
</dbReference>
<dbReference type="GO" id="GO:0061750">
    <property type="term" value="F:acid sphingomyelin phosphodiesterase activity"/>
    <property type="evidence" value="ECO:0007669"/>
    <property type="project" value="TreeGrafter"/>
</dbReference>
<comment type="catalytic activity">
    <reaction evidence="11">
        <text>a sphingomyelin + H2O = phosphocholine + an N-acylsphing-4-enine + H(+)</text>
        <dbReference type="Rhea" id="RHEA:19253"/>
        <dbReference type="ChEBI" id="CHEBI:15377"/>
        <dbReference type="ChEBI" id="CHEBI:15378"/>
        <dbReference type="ChEBI" id="CHEBI:17636"/>
        <dbReference type="ChEBI" id="CHEBI:52639"/>
        <dbReference type="ChEBI" id="CHEBI:295975"/>
        <dbReference type="EC" id="3.1.4.12"/>
    </reaction>
    <physiologicalReaction direction="left-to-right" evidence="11">
        <dbReference type="Rhea" id="RHEA:19254"/>
    </physiologicalReaction>
</comment>
<comment type="function">
    <text evidence="12">Converts sphingomyelin to ceramide.</text>
</comment>
<comment type="cofactor">
    <cofactor evidence="13">
        <name>Zn(2+)</name>
        <dbReference type="ChEBI" id="CHEBI:29105"/>
    </cofactor>
    <text evidence="13">Binds 2 Zn(2+) ions per subunit.</text>
</comment>
<dbReference type="GO" id="GO:0006685">
    <property type="term" value="P:sphingomyelin catabolic process"/>
    <property type="evidence" value="ECO:0007669"/>
    <property type="project" value="UniProtKB-UniRule"/>
</dbReference>
<evidence type="ECO:0000256" key="7">
    <source>
        <dbReference type="ARBA" id="ARBA00022833"/>
    </source>
</evidence>
<evidence type="ECO:0000256" key="12">
    <source>
        <dbReference type="PIRNR" id="PIRNR000948"/>
    </source>
</evidence>
<dbReference type="GO" id="GO:0016020">
    <property type="term" value="C:membrane"/>
    <property type="evidence" value="ECO:0007669"/>
    <property type="project" value="GOC"/>
</dbReference>
<evidence type="ECO:0000256" key="11">
    <source>
        <dbReference type="ARBA" id="ARBA00047268"/>
    </source>
</evidence>
<dbReference type="Gene3D" id="3.60.21.10">
    <property type="match status" value="1"/>
</dbReference>
<dbReference type="Proteomes" id="UP000007879">
    <property type="component" value="Unassembled WGS sequence"/>
</dbReference>
<sequence length="597" mass="68401">MGSYAVLLSFALLFICQFQMVYLVSLRKMNLDLSSSTSEVAKSLSCDACSEVVDVIRELAELKASESLIGNVTVVLCKKFAPIFSKKVDSRVCEMIVPEFMDEVLYVFDHTALSTREICGFILNDKCGTMYDPFYQKWNVTIPGGKPPIKPYQPPKVNITNKILHISDIHWDPQYTPGLQAKCDEPLCCRPPIPKGESSNSAGYWGDTRECDLPMQTLLNLMEHLNDTQDQFDWIYLTGDLPPHNVWNQTQDDQIYIFNKIINLFYKYFPNKPLFFSVGNHESAPVNSFPPASITEYSMSWLYDDAAELLQKWLTSTDAIITFKSGGFYSIDFNGLRVISLQTNYYNNQNWWLWINSTDPDGMLHWFIEKLLDAEAKGMKVHVLGHIPPDKHSWGQNYKKIVSRFENTIAGQFFGHTHSDTFTVLMDFETSSTPRPYSVWYNGPSVTTYSYQNAGYRIYTVDGNYNESSRQVLDHDTYILNITDANLTNKPKWIHEYSAKDAYNMTNLTPDSWFSLVKEFLTNNDLLLKYYHYISKSFDMESQCSDSGKDKCKKSTICSCLTTFSKISACSALYSDADLDITEEQMINFYATAHQHC</sequence>
<dbReference type="SUPFAM" id="SSF47862">
    <property type="entry name" value="Saposin"/>
    <property type="match status" value="1"/>
</dbReference>
<evidence type="ECO:0000256" key="6">
    <source>
        <dbReference type="ARBA" id="ARBA00022801"/>
    </source>
</evidence>
<evidence type="ECO:0000256" key="14">
    <source>
        <dbReference type="PIRSR" id="PIRSR000948-2"/>
    </source>
</evidence>
<dbReference type="KEGG" id="aqu:100636888"/>
<dbReference type="InterPro" id="IPR011001">
    <property type="entry name" value="Saposin-like"/>
</dbReference>
<feature type="binding site" evidence="13">
    <location>
        <position position="416"/>
    </location>
    <ligand>
        <name>Zn(2+)</name>
        <dbReference type="ChEBI" id="CHEBI:29105"/>
        <label>2</label>
    </ligand>
</feature>
<dbReference type="PANTHER" id="PTHR10340:SF34">
    <property type="entry name" value="SPHINGOMYELIN PHOSPHODIESTERASE"/>
    <property type="match status" value="1"/>
</dbReference>
<evidence type="ECO:0000256" key="2">
    <source>
        <dbReference type="ARBA" id="ARBA00008234"/>
    </source>
</evidence>
<feature type="disulfide bond" evidence="14">
    <location>
        <begin position="49"/>
        <end position="119"/>
    </location>
</feature>
<feature type="binding site" evidence="13">
    <location>
        <position position="280"/>
    </location>
    <ligand>
        <name>Zn(2+)</name>
        <dbReference type="ChEBI" id="CHEBI:29105"/>
        <label>2</label>
    </ligand>
</feature>
<evidence type="ECO:0000256" key="10">
    <source>
        <dbReference type="ARBA" id="ARBA00023295"/>
    </source>
</evidence>
<dbReference type="Pfam" id="PF19272">
    <property type="entry name" value="ASMase_C"/>
    <property type="match status" value="1"/>
</dbReference>
<keyword evidence="9" id="KW-0325">Glycoprotein</keyword>
<dbReference type="InterPro" id="IPR011160">
    <property type="entry name" value="Sphingomy_PDE"/>
</dbReference>
<dbReference type="PANTHER" id="PTHR10340">
    <property type="entry name" value="SPHINGOMYELIN PHOSPHODIESTERASE"/>
    <property type="match status" value="1"/>
</dbReference>
<keyword evidence="8 14" id="KW-1015">Disulfide bond</keyword>
<keyword evidence="3" id="KW-0964">Secreted</keyword>
<dbReference type="SMART" id="SM00741">
    <property type="entry name" value="SapB"/>
    <property type="match status" value="1"/>
</dbReference>
<reference evidence="17" key="1">
    <citation type="journal article" date="2010" name="Nature">
        <title>The Amphimedon queenslandica genome and the evolution of animal complexity.</title>
        <authorList>
            <person name="Srivastava M."/>
            <person name="Simakov O."/>
            <person name="Chapman J."/>
            <person name="Fahey B."/>
            <person name="Gauthier M.E."/>
            <person name="Mitros T."/>
            <person name="Richards G.S."/>
            <person name="Conaco C."/>
            <person name="Dacre M."/>
            <person name="Hellsten U."/>
            <person name="Larroux C."/>
            <person name="Putnam N.H."/>
            <person name="Stanke M."/>
            <person name="Adamska M."/>
            <person name="Darling A."/>
            <person name="Degnan S.M."/>
            <person name="Oakley T.H."/>
            <person name="Plachetzki D.C."/>
            <person name="Zhai Y."/>
            <person name="Adamski M."/>
            <person name="Calcino A."/>
            <person name="Cummins S.F."/>
            <person name="Goodstein D.M."/>
            <person name="Harris C."/>
            <person name="Jackson D.J."/>
            <person name="Leys S.P."/>
            <person name="Shu S."/>
            <person name="Woodcroft B.J."/>
            <person name="Vervoort M."/>
            <person name="Kosik K.S."/>
            <person name="Manning G."/>
            <person name="Degnan B.M."/>
            <person name="Rokhsar D.S."/>
        </authorList>
    </citation>
    <scope>NUCLEOTIDE SEQUENCE [LARGE SCALE GENOMIC DNA]</scope>
</reference>
<dbReference type="Pfam" id="PF00149">
    <property type="entry name" value="Metallophos"/>
    <property type="match status" value="1"/>
</dbReference>
<accession>A0AAN0IIG1</accession>
<feature type="binding site" evidence="13">
    <location>
        <position position="170"/>
    </location>
    <ligand>
        <name>Zn(2+)</name>
        <dbReference type="ChEBI" id="CHEBI:29105"/>
        <label>1</label>
    </ligand>
</feature>
<keyword evidence="5" id="KW-0732">Signal</keyword>
<dbReference type="GeneID" id="100636888"/>
<feature type="binding site" evidence="13">
    <location>
        <position position="386"/>
    </location>
    <ligand>
        <name>Zn(2+)</name>
        <dbReference type="ChEBI" id="CHEBI:29105"/>
        <label>2</label>
    </ligand>
</feature>
<dbReference type="GO" id="GO:0005615">
    <property type="term" value="C:extracellular space"/>
    <property type="evidence" value="ECO:0007669"/>
    <property type="project" value="TreeGrafter"/>
</dbReference>
<evidence type="ECO:0000259" key="15">
    <source>
        <dbReference type="PROSITE" id="PS50015"/>
    </source>
</evidence>
<evidence type="ECO:0000313" key="17">
    <source>
        <dbReference type="Proteomes" id="UP000007879"/>
    </source>
</evidence>
<dbReference type="CDD" id="cd00842">
    <property type="entry name" value="MPP_ASMase"/>
    <property type="match status" value="1"/>
</dbReference>
<feature type="disulfide bond" evidence="14">
    <location>
        <begin position="189"/>
        <end position="211"/>
    </location>
</feature>
<dbReference type="GO" id="GO:0046872">
    <property type="term" value="F:metal ion binding"/>
    <property type="evidence" value="ECO:0007669"/>
    <property type="project" value="UniProtKB-KW"/>
</dbReference>
<evidence type="ECO:0000256" key="9">
    <source>
        <dbReference type="ARBA" id="ARBA00023180"/>
    </source>
</evidence>
<keyword evidence="7 13" id="KW-0862">Zinc</keyword>
<name>A0AAN0IIG1_AMPQE</name>
<dbReference type="RefSeq" id="XP_003391043.1">
    <property type="nucleotide sequence ID" value="XM_003390995.2"/>
</dbReference>
<feature type="domain" description="Saposin B-type" evidence="15">
    <location>
        <begin position="42"/>
        <end position="131"/>
    </location>
</feature>
<evidence type="ECO:0000256" key="3">
    <source>
        <dbReference type="ARBA" id="ARBA00022525"/>
    </source>
</evidence>
<reference evidence="16" key="2">
    <citation type="submission" date="2024-06" db="UniProtKB">
        <authorList>
            <consortium name="EnsemblMetazoa"/>
        </authorList>
    </citation>
    <scope>IDENTIFICATION</scope>
</reference>
<evidence type="ECO:0000313" key="16">
    <source>
        <dbReference type="EnsemblMetazoa" id="XP_003391043.1"/>
    </source>
</evidence>
<evidence type="ECO:0000256" key="8">
    <source>
        <dbReference type="ARBA" id="ARBA00023157"/>
    </source>
</evidence>
<dbReference type="EnsemblMetazoa" id="XM_003390995.2">
    <property type="protein sequence ID" value="XP_003391043.1"/>
    <property type="gene ID" value="LOC100636888"/>
</dbReference>
<protein>
    <recommendedName>
        <fullName evidence="12">Sphingomyelin phosphodiesterase</fullName>
    </recommendedName>
</protein>
<comment type="subcellular location">
    <subcellularLocation>
        <location evidence="1">Secreted</location>
    </subcellularLocation>
</comment>
<keyword evidence="17" id="KW-1185">Reference proteome</keyword>
<comment type="similarity">
    <text evidence="2 12">Belongs to the acid sphingomyelinase family.</text>
</comment>
<feature type="binding site" evidence="13">
    <location>
        <position position="240"/>
    </location>
    <ligand>
        <name>Zn(2+)</name>
        <dbReference type="ChEBI" id="CHEBI:29105"/>
        <label>2</label>
    </ligand>
</feature>
<feature type="binding site" evidence="13">
    <location>
        <position position="168"/>
    </location>
    <ligand>
        <name>Zn(2+)</name>
        <dbReference type="ChEBI" id="CHEBI:29105"/>
        <label>1</label>
    </ligand>
</feature>
<keyword evidence="6 12" id="KW-0378">Hydrolase</keyword>
<feature type="binding site" evidence="13">
    <location>
        <position position="240"/>
    </location>
    <ligand>
        <name>Zn(2+)</name>
        <dbReference type="ChEBI" id="CHEBI:29105"/>
        <label>1</label>
    </ligand>
</feature>